<organism evidence="6 7">
    <name type="scientific">Caenorhabditis bovis</name>
    <dbReference type="NCBI Taxonomy" id="2654633"/>
    <lineage>
        <taxon>Eukaryota</taxon>
        <taxon>Metazoa</taxon>
        <taxon>Ecdysozoa</taxon>
        <taxon>Nematoda</taxon>
        <taxon>Chromadorea</taxon>
        <taxon>Rhabditida</taxon>
        <taxon>Rhabditina</taxon>
        <taxon>Rhabditomorpha</taxon>
        <taxon>Rhabditoidea</taxon>
        <taxon>Rhabditidae</taxon>
        <taxon>Peloderinae</taxon>
        <taxon>Caenorhabditis</taxon>
    </lineage>
</organism>
<dbReference type="SMART" id="SM00443">
    <property type="entry name" value="G_patch"/>
    <property type="match status" value="1"/>
</dbReference>
<dbReference type="OrthoDB" id="786951at2759"/>
<feature type="coiled-coil region" evidence="4">
    <location>
        <begin position="119"/>
        <end position="153"/>
    </location>
</feature>
<name>A0A8S1E653_9PELO</name>
<evidence type="ECO:0000313" key="7">
    <source>
        <dbReference type="Proteomes" id="UP000494206"/>
    </source>
</evidence>
<dbReference type="InterPro" id="IPR039249">
    <property type="entry name" value="GPATCH11"/>
</dbReference>
<dbReference type="PROSITE" id="PS50174">
    <property type="entry name" value="G_PATCH"/>
    <property type="match status" value="1"/>
</dbReference>
<dbReference type="AlphaFoldDB" id="A0A8S1E653"/>
<dbReference type="SMART" id="SM01173">
    <property type="entry name" value="DUF4187"/>
    <property type="match status" value="1"/>
</dbReference>
<dbReference type="Proteomes" id="UP000494206">
    <property type="component" value="Unassembled WGS sequence"/>
</dbReference>
<dbReference type="InterPro" id="IPR000467">
    <property type="entry name" value="G_patch_dom"/>
</dbReference>
<dbReference type="PANTHER" id="PTHR21032:SF0">
    <property type="entry name" value="G PATCH DOMAIN-CONTAINING PROTEIN 11"/>
    <property type="match status" value="1"/>
</dbReference>
<dbReference type="Pfam" id="PF01585">
    <property type="entry name" value="G-patch"/>
    <property type="match status" value="1"/>
</dbReference>
<protein>
    <recommendedName>
        <fullName evidence="2">G patch domain-containing protein 11</fullName>
    </recommendedName>
    <alternativeName>
        <fullName evidence="3">Coiled-coil domain-containing protein 75</fullName>
    </alternativeName>
</protein>
<comment type="caution">
    <text evidence="6">The sequence shown here is derived from an EMBL/GenBank/DDBJ whole genome shotgun (WGS) entry which is preliminary data.</text>
</comment>
<dbReference type="GO" id="GO:0000776">
    <property type="term" value="C:kinetochore"/>
    <property type="evidence" value="ECO:0007669"/>
    <property type="project" value="TreeGrafter"/>
</dbReference>
<evidence type="ECO:0000256" key="2">
    <source>
        <dbReference type="ARBA" id="ARBA00021978"/>
    </source>
</evidence>
<dbReference type="GO" id="GO:0003676">
    <property type="term" value="F:nucleic acid binding"/>
    <property type="evidence" value="ECO:0007669"/>
    <property type="project" value="InterPro"/>
</dbReference>
<comment type="similarity">
    <text evidence="1">Belongs to the GPATCH11 family.</text>
</comment>
<keyword evidence="7" id="KW-1185">Reference proteome</keyword>
<sequence length="293" mass="34444">MSDDYMSDEILNGITESSTGIAKSREHRRLLNINARFEETREEIRRKRMTPAEREKERRDEALAQPISEESKGFALLAKMGFKPGMTLGKQREDDDRPKLSAPIVIEVKANRKGLGHEKHEENERNERVEMHLKAMKERAEQHEELIDDFRKRRRVESTVKTVLKDLHTCRKACEELDLRINQRLPRESWFWRSFKIKKETDVVVSSLFGAAEQQEEEKYQYSNGLDAPPEIDYSTFDEEAIRSRLQKIVEYLRDQHFYCSWCGAQYEDADDLAENCPGDSRTSHDSNDYHDD</sequence>
<evidence type="ECO:0000256" key="3">
    <source>
        <dbReference type="ARBA" id="ARBA00030688"/>
    </source>
</evidence>
<dbReference type="EMBL" id="CADEPM010000001">
    <property type="protein sequence ID" value="CAB3396928.1"/>
    <property type="molecule type" value="Genomic_DNA"/>
</dbReference>
<feature type="domain" description="G-patch" evidence="5">
    <location>
        <begin position="69"/>
        <end position="120"/>
    </location>
</feature>
<dbReference type="InterPro" id="IPR025239">
    <property type="entry name" value="DUF4187"/>
</dbReference>
<evidence type="ECO:0000313" key="6">
    <source>
        <dbReference type="EMBL" id="CAB3396928.1"/>
    </source>
</evidence>
<dbReference type="Pfam" id="PF13821">
    <property type="entry name" value="DUF4187"/>
    <property type="match status" value="1"/>
</dbReference>
<accession>A0A8S1E653</accession>
<evidence type="ECO:0000259" key="5">
    <source>
        <dbReference type="PROSITE" id="PS50174"/>
    </source>
</evidence>
<gene>
    <name evidence="6" type="ORF">CBOVIS_LOCUS416</name>
</gene>
<dbReference type="PANTHER" id="PTHR21032">
    <property type="entry name" value="G PATCH DOMAIN-CONTAINING PROTEIN 11"/>
    <property type="match status" value="1"/>
</dbReference>
<proteinExistence type="inferred from homology"/>
<keyword evidence="4" id="KW-0175">Coiled coil</keyword>
<evidence type="ECO:0000256" key="1">
    <source>
        <dbReference type="ARBA" id="ARBA00007140"/>
    </source>
</evidence>
<reference evidence="6 7" key="1">
    <citation type="submission" date="2020-04" db="EMBL/GenBank/DDBJ databases">
        <authorList>
            <person name="Laetsch R D."/>
            <person name="Stevens L."/>
            <person name="Kumar S."/>
            <person name="Blaxter L. M."/>
        </authorList>
    </citation>
    <scope>NUCLEOTIDE SEQUENCE [LARGE SCALE GENOMIC DNA]</scope>
</reference>
<evidence type="ECO:0000256" key="4">
    <source>
        <dbReference type="SAM" id="Coils"/>
    </source>
</evidence>